<protein>
    <recommendedName>
        <fullName evidence="5">DUF2637 domain-containing protein</fullName>
    </recommendedName>
</protein>
<evidence type="ECO:0008006" key="5">
    <source>
        <dbReference type="Google" id="ProtNLM"/>
    </source>
</evidence>
<dbReference type="Proteomes" id="UP001596496">
    <property type="component" value="Unassembled WGS sequence"/>
</dbReference>
<comment type="caution">
    <text evidence="3">The sequence shown here is derived from an EMBL/GenBank/DDBJ whole genome shotgun (WGS) entry which is preliminary data.</text>
</comment>
<feature type="region of interest" description="Disordered" evidence="1">
    <location>
        <begin position="1"/>
        <end position="24"/>
    </location>
</feature>
<dbReference type="RefSeq" id="WP_380825358.1">
    <property type="nucleotide sequence ID" value="NZ_JBHTCG010000004.1"/>
</dbReference>
<dbReference type="EMBL" id="JBHTCG010000004">
    <property type="protein sequence ID" value="MFC7382196.1"/>
    <property type="molecule type" value="Genomic_DNA"/>
</dbReference>
<evidence type="ECO:0000256" key="2">
    <source>
        <dbReference type="SAM" id="Phobius"/>
    </source>
</evidence>
<feature type="region of interest" description="Disordered" evidence="1">
    <location>
        <begin position="256"/>
        <end position="275"/>
    </location>
</feature>
<feature type="compositionally biased region" description="Basic and acidic residues" evidence="1">
    <location>
        <begin position="405"/>
        <end position="433"/>
    </location>
</feature>
<feature type="region of interest" description="Disordered" evidence="1">
    <location>
        <begin position="341"/>
        <end position="473"/>
    </location>
</feature>
<sequence>MSEPTTLWPSAPPPAEPRHRPSSKAEKLALAAKAAADVRAYDTNPDVIAYRIERMRTRVDRLIWTGLVLGLAFTAANVQAFAARGAEVGSIEWCTAWLLDPMVSLVLVGVLLGEQVIARHQIKAGPWVRRTKWVALGCTYAMNTWSAWASLDPSLILLHSVPPAIVFCAAEAVTDLRHWITEAVRRAYRAAAERLHGLSSDARPARTVVDRADVPRPGTARLQQDRAVLARTVVPSPATVRAESLRADPDLAVKDRADDGVSGFSEEDRADKPSAPVEQAAYRAAVVAELREEMLAAIERGEKYEVTWRDVEQRTGYRKRWCEGVLAEARRGLLSMDGTAFDEPAGDSADADAVGPHGGLDRADADPHGGASASEVGPHGGPSRVGTGPHGGPHRAEGRPQGQGDRAEPLPDRADPGRKAVAYDRTAMGERSEALVQVDTGREARGQADAGTGAARSEPATTEAVPYAEGVAA</sequence>
<keyword evidence="4" id="KW-1185">Reference proteome</keyword>
<accession>A0ABW2NXL6</accession>
<feature type="transmembrane region" description="Helical" evidence="2">
    <location>
        <begin position="62"/>
        <end position="83"/>
    </location>
</feature>
<keyword evidence="2" id="KW-1133">Transmembrane helix</keyword>
<keyword evidence="2" id="KW-0472">Membrane</keyword>
<organism evidence="3 4">
    <name type="scientific">Sphaerisporangium rhizosphaerae</name>
    <dbReference type="NCBI Taxonomy" id="2269375"/>
    <lineage>
        <taxon>Bacteria</taxon>
        <taxon>Bacillati</taxon>
        <taxon>Actinomycetota</taxon>
        <taxon>Actinomycetes</taxon>
        <taxon>Streptosporangiales</taxon>
        <taxon>Streptosporangiaceae</taxon>
        <taxon>Sphaerisporangium</taxon>
    </lineage>
</organism>
<reference evidence="4" key="1">
    <citation type="journal article" date="2019" name="Int. J. Syst. Evol. Microbiol.">
        <title>The Global Catalogue of Microorganisms (GCM) 10K type strain sequencing project: providing services to taxonomists for standard genome sequencing and annotation.</title>
        <authorList>
            <consortium name="The Broad Institute Genomics Platform"/>
            <consortium name="The Broad Institute Genome Sequencing Center for Infectious Disease"/>
            <person name="Wu L."/>
            <person name="Ma J."/>
        </authorList>
    </citation>
    <scope>NUCLEOTIDE SEQUENCE [LARGE SCALE GENOMIC DNA]</scope>
    <source>
        <strain evidence="4">CECT 7649</strain>
    </source>
</reference>
<feature type="transmembrane region" description="Helical" evidence="2">
    <location>
        <begin position="95"/>
        <end position="112"/>
    </location>
</feature>
<name>A0ABW2NXL6_9ACTN</name>
<evidence type="ECO:0000313" key="3">
    <source>
        <dbReference type="EMBL" id="MFC7382196.1"/>
    </source>
</evidence>
<evidence type="ECO:0000313" key="4">
    <source>
        <dbReference type="Proteomes" id="UP001596496"/>
    </source>
</evidence>
<gene>
    <name evidence="3" type="ORF">ACFQSB_08265</name>
</gene>
<keyword evidence="2" id="KW-0812">Transmembrane</keyword>
<proteinExistence type="predicted"/>
<evidence type="ECO:0000256" key="1">
    <source>
        <dbReference type="SAM" id="MobiDB-lite"/>
    </source>
</evidence>
<feature type="transmembrane region" description="Helical" evidence="2">
    <location>
        <begin position="133"/>
        <end position="151"/>
    </location>
</feature>